<dbReference type="Proteomes" id="UP000008177">
    <property type="component" value="Unplaced contigs"/>
</dbReference>
<protein>
    <submittedName>
        <fullName evidence="1">Uncharacterized protein</fullName>
    </submittedName>
</protein>
<sequence length="71" mass="8174">MGSETRLCILRSMFMASSICWHFSTVPDIDYQSPSNMGSETRLCILRSMFMACYVCWYFSTVPDIDTPVSR</sequence>
<evidence type="ECO:0000313" key="1">
    <source>
        <dbReference type="EMBL" id="CCD51597.1"/>
    </source>
</evidence>
<reference evidence="2" key="1">
    <citation type="journal article" date="2011" name="PLoS Genet.">
        <title>Genomic analysis of the necrotrophic fungal pathogens Sclerotinia sclerotiorum and Botrytis cinerea.</title>
        <authorList>
            <person name="Amselem J."/>
            <person name="Cuomo C.A."/>
            <person name="van Kan J.A."/>
            <person name="Viaud M."/>
            <person name="Benito E.P."/>
            <person name="Couloux A."/>
            <person name="Coutinho P.M."/>
            <person name="de Vries R.P."/>
            <person name="Dyer P.S."/>
            <person name="Fillinger S."/>
            <person name="Fournier E."/>
            <person name="Gout L."/>
            <person name="Hahn M."/>
            <person name="Kohn L."/>
            <person name="Lapalu N."/>
            <person name="Plummer K.M."/>
            <person name="Pradier J.M."/>
            <person name="Quevillon E."/>
            <person name="Sharon A."/>
            <person name="Simon A."/>
            <person name="ten Have A."/>
            <person name="Tudzynski B."/>
            <person name="Tudzynski P."/>
            <person name="Wincker P."/>
            <person name="Andrew M."/>
            <person name="Anthouard V."/>
            <person name="Beever R.E."/>
            <person name="Beffa R."/>
            <person name="Benoit I."/>
            <person name="Bouzid O."/>
            <person name="Brault B."/>
            <person name="Chen Z."/>
            <person name="Choquer M."/>
            <person name="Collemare J."/>
            <person name="Cotton P."/>
            <person name="Danchin E.G."/>
            <person name="Da Silva C."/>
            <person name="Gautier A."/>
            <person name="Giraud C."/>
            <person name="Giraud T."/>
            <person name="Gonzalez C."/>
            <person name="Grossetete S."/>
            <person name="Guldener U."/>
            <person name="Henrissat B."/>
            <person name="Howlett B.J."/>
            <person name="Kodira C."/>
            <person name="Kretschmer M."/>
            <person name="Lappartient A."/>
            <person name="Leroch M."/>
            <person name="Levis C."/>
            <person name="Mauceli E."/>
            <person name="Neuveglise C."/>
            <person name="Oeser B."/>
            <person name="Pearson M."/>
            <person name="Poulain J."/>
            <person name="Poussereau N."/>
            <person name="Quesneville H."/>
            <person name="Rascle C."/>
            <person name="Schumacher J."/>
            <person name="Segurens B."/>
            <person name="Sexton A."/>
            <person name="Silva E."/>
            <person name="Sirven C."/>
            <person name="Soanes D.M."/>
            <person name="Talbot N.J."/>
            <person name="Templeton M."/>
            <person name="Yandava C."/>
            <person name="Yarden O."/>
            <person name="Zeng Q."/>
            <person name="Rollins J.A."/>
            <person name="Lebrun M.H."/>
            <person name="Dickman M."/>
        </authorList>
    </citation>
    <scope>NUCLEOTIDE SEQUENCE [LARGE SCALE GENOMIC DNA]</scope>
    <source>
        <strain evidence="2">T4</strain>
    </source>
</reference>
<gene>
    <name evidence="1" type="ORF">BofuT4_uP019030.1</name>
</gene>
<organism evidence="1 2">
    <name type="scientific">Botryotinia fuckeliana (strain T4)</name>
    <name type="common">Noble rot fungus</name>
    <name type="synonym">Botrytis cinerea</name>
    <dbReference type="NCBI Taxonomy" id="999810"/>
    <lineage>
        <taxon>Eukaryota</taxon>
        <taxon>Fungi</taxon>
        <taxon>Dikarya</taxon>
        <taxon>Ascomycota</taxon>
        <taxon>Pezizomycotina</taxon>
        <taxon>Leotiomycetes</taxon>
        <taxon>Helotiales</taxon>
        <taxon>Sclerotiniaceae</taxon>
        <taxon>Botrytis</taxon>
    </lineage>
</organism>
<dbReference type="HOGENOM" id="CLU_2739732_0_0_1"/>
<dbReference type="InParanoid" id="G2YIR0"/>
<name>G2YIR0_BOTF4</name>
<accession>G2YIR0</accession>
<proteinExistence type="predicted"/>
<evidence type="ECO:0000313" key="2">
    <source>
        <dbReference type="Proteomes" id="UP000008177"/>
    </source>
</evidence>
<dbReference type="AlphaFoldDB" id="G2YIR0"/>
<dbReference type="EMBL" id="FQ790337">
    <property type="protein sequence ID" value="CCD51597.1"/>
    <property type="molecule type" value="Genomic_DNA"/>
</dbReference>